<accession>A0A7J6VT18</accession>
<keyword evidence="1" id="KW-0472">Membrane</keyword>
<name>A0A7J6VT18_THATH</name>
<proteinExistence type="predicted"/>
<protein>
    <submittedName>
        <fullName evidence="2">Uncharacterized protein</fullName>
    </submittedName>
</protein>
<evidence type="ECO:0000313" key="2">
    <source>
        <dbReference type="EMBL" id="KAF5187365.1"/>
    </source>
</evidence>
<keyword evidence="1" id="KW-1133">Transmembrane helix</keyword>
<gene>
    <name evidence="2" type="ORF">FRX31_023047</name>
</gene>
<evidence type="ECO:0000256" key="1">
    <source>
        <dbReference type="SAM" id="Phobius"/>
    </source>
</evidence>
<comment type="caution">
    <text evidence="2">The sequence shown here is derived from an EMBL/GenBank/DDBJ whole genome shotgun (WGS) entry which is preliminary data.</text>
</comment>
<reference evidence="2 3" key="1">
    <citation type="submission" date="2020-06" db="EMBL/GenBank/DDBJ databases">
        <title>Transcriptomic and genomic resources for Thalictrum thalictroides and T. hernandezii: Facilitating candidate gene discovery in an emerging model plant lineage.</title>
        <authorList>
            <person name="Arias T."/>
            <person name="Riano-Pachon D.M."/>
            <person name="Di Stilio V.S."/>
        </authorList>
    </citation>
    <scope>NUCLEOTIDE SEQUENCE [LARGE SCALE GENOMIC DNA]</scope>
    <source>
        <strain evidence="3">cv. WT478/WT964</strain>
        <tissue evidence="2">Leaves</tissue>
    </source>
</reference>
<dbReference type="AlphaFoldDB" id="A0A7J6VT18"/>
<feature type="transmembrane region" description="Helical" evidence="1">
    <location>
        <begin position="12"/>
        <end position="33"/>
    </location>
</feature>
<keyword evidence="3" id="KW-1185">Reference proteome</keyword>
<evidence type="ECO:0000313" key="3">
    <source>
        <dbReference type="Proteomes" id="UP000554482"/>
    </source>
</evidence>
<keyword evidence="1" id="KW-0812">Transmembrane</keyword>
<organism evidence="2 3">
    <name type="scientific">Thalictrum thalictroides</name>
    <name type="common">Rue-anemone</name>
    <name type="synonym">Anemone thalictroides</name>
    <dbReference type="NCBI Taxonomy" id="46969"/>
    <lineage>
        <taxon>Eukaryota</taxon>
        <taxon>Viridiplantae</taxon>
        <taxon>Streptophyta</taxon>
        <taxon>Embryophyta</taxon>
        <taxon>Tracheophyta</taxon>
        <taxon>Spermatophyta</taxon>
        <taxon>Magnoliopsida</taxon>
        <taxon>Ranunculales</taxon>
        <taxon>Ranunculaceae</taxon>
        <taxon>Thalictroideae</taxon>
        <taxon>Thalictrum</taxon>
    </lineage>
</organism>
<sequence length="112" mass="12076">MAHFHMSAETTSTLVGFSTAFKIIALSAAILAASKINLLLTTLCELPMGGIGDGISLGGNRDVMLNLGRDILLSPLEREAQLLRKTLIEEPSRSLCDIHTPTVIPPQEKMFT</sequence>
<dbReference type="EMBL" id="JABWDY010028084">
    <property type="protein sequence ID" value="KAF5187365.1"/>
    <property type="molecule type" value="Genomic_DNA"/>
</dbReference>
<dbReference type="Proteomes" id="UP000554482">
    <property type="component" value="Unassembled WGS sequence"/>
</dbReference>